<dbReference type="AlphaFoldDB" id="A0AAX6GJE1"/>
<comment type="caution">
    <text evidence="2">The sequence shown here is derived from an EMBL/GenBank/DDBJ whole genome shotgun (WGS) entry which is preliminary data.</text>
</comment>
<evidence type="ECO:0000313" key="2">
    <source>
        <dbReference type="EMBL" id="KAJ6828879.1"/>
    </source>
</evidence>
<sequence length="112" mass="11868">MLRSPMRKRKEPEGPDGFRAPPEPAQKPKPVGKPAGNRLLAGYLAHEFLTGGTLFGKPFTPAAAAAQPKPSRKTPPSKAKAYADVAELMMGDGGAHVPGVVNPSQLAQWLQM</sequence>
<gene>
    <name evidence="2" type="ORF">M6B38_361700</name>
</gene>
<accession>A0AAX6GJE1</accession>
<organism evidence="2 3">
    <name type="scientific">Iris pallida</name>
    <name type="common">Sweet iris</name>
    <dbReference type="NCBI Taxonomy" id="29817"/>
    <lineage>
        <taxon>Eukaryota</taxon>
        <taxon>Viridiplantae</taxon>
        <taxon>Streptophyta</taxon>
        <taxon>Embryophyta</taxon>
        <taxon>Tracheophyta</taxon>
        <taxon>Spermatophyta</taxon>
        <taxon>Magnoliopsida</taxon>
        <taxon>Liliopsida</taxon>
        <taxon>Asparagales</taxon>
        <taxon>Iridaceae</taxon>
        <taxon>Iridoideae</taxon>
        <taxon>Irideae</taxon>
        <taxon>Iris</taxon>
    </lineage>
</organism>
<proteinExistence type="predicted"/>
<reference evidence="2" key="2">
    <citation type="submission" date="2023-04" db="EMBL/GenBank/DDBJ databases">
        <authorList>
            <person name="Bruccoleri R.E."/>
            <person name="Oakeley E.J."/>
            <person name="Faust A.-M."/>
            <person name="Dessus-Babus S."/>
            <person name="Altorfer M."/>
            <person name="Burckhardt D."/>
            <person name="Oertli M."/>
            <person name="Naumann U."/>
            <person name="Petersen F."/>
            <person name="Wong J."/>
        </authorList>
    </citation>
    <scope>NUCLEOTIDE SEQUENCE</scope>
    <source>
        <strain evidence="2">GSM-AAB239-AS_SAM_17_03QT</strain>
        <tissue evidence="2">Leaf</tissue>
    </source>
</reference>
<evidence type="ECO:0000313" key="3">
    <source>
        <dbReference type="Proteomes" id="UP001140949"/>
    </source>
</evidence>
<keyword evidence="3" id="KW-1185">Reference proteome</keyword>
<dbReference type="Proteomes" id="UP001140949">
    <property type="component" value="Unassembled WGS sequence"/>
</dbReference>
<feature type="region of interest" description="Disordered" evidence="1">
    <location>
        <begin position="1"/>
        <end position="36"/>
    </location>
</feature>
<dbReference type="PANTHER" id="PTHR34657:SF4">
    <property type="entry name" value="EMBRYO SAC DEVELOPMENT ARREST 6"/>
    <property type="match status" value="1"/>
</dbReference>
<dbReference type="PANTHER" id="PTHR34657">
    <property type="entry name" value="EMBRYO SAC DEVELOPMENT ARREST 6"/>
    <property type="match status" value="1"/>
</dbReference>
<reference evidence="2" key="1">
    <citation type="journal article" date="2023" name="GigaByte">
        <title>Genome assembly of the bearded iris, Iris pallida Lam.</title>
        <authorList>
            <person name="Bruccoleri R.E."/>
            <person name="Oakeley E.J."/>
            <person name="Faust A.M.E."/>
            <person name="Altorfer M."/>
            <person name="Dessus-Babus S."/>
            <person name="Burckhardt D."/>
            <person name="Oertli M."/>
            <person name="Naumann U."/>
            <person name="Petersen F."/>
            <person name="Wong J."/>
        </authorList>
    </citation>
    <scope>NUCLEOTIDE SEQUENCE</scope>
    <source>
        <strain evidence="2">GSM-AAB239-AS_SAM_17_03QT</strain>
    </source>
</reference>
<evidence type="ECO:0000256" key="1">
    <source>
        <dbReference type="SAM" id="MobiDB-lite"/>
    </source>
</evidence>
<evidence type="ECO:0008006" key="4">
    <source>
        <dbReference type="Google" id="ProtNLM"/>
    </source>
</evidence>
<protein>
    <recommendedName>
        <fullName evidence="4">Embryo sac development arrest 6</fullName>
    </recommendedName>
</protein>
<name>A0AAX6GJE1_IRIPA</name>
<dbReference type="EMBL" id="JANAVB010018994">
    <property type="protein sequence ID" value="KAJ6828879.1"/>
    <property type="molecule type" value="Genomic_DNA"/>
</dbReference>